<gene>
    <name evidence="3" type="ORF">Pcinc_030394</name>
</gene>
<dbReference type="Proteomes" id="UP001286313">
    <property type="component" value="Unassembled WGS sequence"/>
</dbReference>
<dbReference type="InterPro" id="IPR000477">
    <property type="entry name" value="RT_dom"/>
</dbReference>
<evidence type="ECO:0000313" key="3">
    <source>
        <dbReference type="EMBL" id="KAK3863870.1"/>
    </source>
</evidence>
<dbReference type="InterPro" id="IPR043502">
    <property type="entry name" value="DNA/RNA_pol_sf"/>
</dbReference>
<proteinExistence type="predicted"/>
<accession>A0AAE1EYX5</accession>
<dbReference type="PANTHER" id="PTHR47510">
    <property type="entry name" value="REVERSE TRANSCRIPTASE DOMAIN-CONTAINING PROTEIN"/>
    <property type="match status" value="1"/>
</dbReference>
<sequence>MRRHPRDEGPTSTINEAFANTKGPEFQFTTPTSPSPPTQHDPPSTASPTPVLNNILAANIEDHANQDQQLRNITINTTDIIDAIKTLSNNSAAGPDHIPAIFFKRCAGMVAKPLLIFYHNSLATGIVPQLLRSAKITPVFKGGSRGETKNYRPIALTSHIIKVLEKIITKKITTYLEDSNKINDGQHGFRRGRSCLSQLLAHHDRLITSLELNTMIDVVYLDFSKAFDKVDHGVLLHKLRNLGISGQLGLWVSAFLTNRTQFVATIRGLCSNDIDLRFHEHQRLGRLCNIGRVHPRALTRVKMLKSNSFSIRGPALFNSLPRHLQALTNVTLDQFKARLDQFLQDLPDEPHLPHYYSRVPTNSIIDWLALRRADGNFTHPGEATHRDPGAQYRV</sequence>
<comment type="caution">
    <text evidence="3">The sequence shown here is derived from an EMBL/GenBank/DDBJ whole genome shotgun (WGS) entry which is preliminary data.</text>
</comment>
<feature type="region of interest" description="Disordered" evidence="1">
    <location>
        <begin position="1"/>
        <end position="49"/>
    </location>
</feature>
<protein>
    <recommendedName>
        <fullName evidence="2">Reverse transcriptase domain-containing protein</fullName>
    </recommendedName>
</protein>
<dbReference type="Pfam" id="PF00078">
    <property type="entry name" value="RVT_1"/>
    <property type="match status" value="1"/>
</dbReference>
<feature type="domain" description="Reverse transcriptase" evidence="2">
    <location>
        <begin position="148"/>
        <end position="261"/>
    </location>
</feature>
<dbReference type="AlphaFoldDB" id="A0AAE1EYX5"/>
<reference evidence="3" key="1">
    <citation type="submission" date="2023-10" db="EMBL/GenBank/DDBJ databases">
        <title>Genome assemblies of two species of porcelain crab, Petrolisthes cinctipes and Petrolisthes manimaculis (Anomura: Porcellanidae).</title>
        <authorList>
            <person name="Angst P."/>
        </authorList>
    </citation>
    <scope>NUCLEOTIDE SEQUENCE</scope>
    <source>
        <strain evidence="3">PB745_01</strain>
        <tissue evidence="3">Gill</tissue>
    </source>
</reference>
<dbReference type="CDD" id="cd01650">
    <property type="entry name" value="RT_nLTR_like"/>
    <property type="match status" value="1"/>
</dbReference>
<keyword evidence="4" id="KW-1185">Reference proteome</keyword>
<organism evidence="3 4">
    <name type="scientific">Petrolisthes cinctipes</name>
    <name type="common">Flat porcelain crab</name>
    <dbReference type="NCBI Taxonomy" id="88211"/>
    <lineage>
        <taxon>Eukaryota</taxon>
        <taxon>Metazoa</taxon>
        <taxon>Ecdysozoa</taxon>
        <taxon>Arthropoda</taxon>
        <taxon>Crustacea</taxon>
        <taxon>Multicrustacea</taxon>
        <taxon>Malacostraca</taxon>
        <taxon>Eumalacostraca</taxon>
        <taxon>Eucarida</taxon>
        <taxon>Decapoda</taxon>
        <taxon>Pleocyemata</taxon>
        <taxon>Anomura</taxon>
        <taxon>Galatheoidea</taxon>
        <taxon>Porcellanidae</taxon>
        <taxon>Petrolisthes</taxon>
    </lineage>
</organism>
<evidence type="ECO:0000259" key="2">
    <source>
        <dbReference type="Pfam" id="PF00078"/>
    </source>
</evidence>
<evidence type="ECO:0000256" key="1">
    <source>
        <dbReference type="SAM" id="MobiDB-lite"/>
    </source>
</evidence>
<evidence type="ECO:0000313" key="4">
    <source>
        <dbReference type="Proteomes" id="UP001286313"/>
    </source>
</evidence>
<dbReference type="PANTHER" id="PTHR47510:SF3">
    <property type="entry name" value="ENDO_EXONUCLEASE_PHOSPHATASE DOMAIN-CONTAINING PROTEIN"/>
    <property type="match status" value="1"/>
</dbReference>
<dbReference type="EMBL" id="JAWQEG010003917">
    <property type="protein sequence ID" value="KAK3863870.1"/>
    <property type="molecule type" value="Genomic_DNA"/>
</dbReference>
<dbReference type="SUPFAM" id="SSF56672">
    <property type="entry name" value="DNA/RNA polymerases"/>
    <property type="match status" value="1"/>
</dbReference>
<dbReference type="GO" id="GO:0071897">
    <property type="term" value="P:DNA biosynthetic process"/>
    <property type="evidence" value="ECO:0007669"/>
    <property type="project" value="UniProtKB-ARBA"/>
</dbReference>
<name>A0AAE1EYX5_PETCI</name>